<dbReference type="GO" id="GO:0016747">
    <property type="term" value="F:acyltransferase activity, transferring groups other than amino-acyl groups"/>
    <property type="evidence" value="ECO:0007669"/>
    <property type="project" value="InterPro"/>
</dbReference>
<dbReference type="PROSITE" id="PS51729">
    <property type="entry name" value="GNAT_YJDJ"/>
    <property type="match status" value="1"/>
</dbReference>
<dbReference type="EMBL" id="FOUZ01000003">
    <property type="protein sequence ID" value="SFM86853.1"/>
    <property type="molecule type" value="Genomic_DNA"/>
</dbReference>
<dbReference type="InterPro" id="IPR000182">
    <property type="entry name" value="GNAT_dom"/>
</dbReference>
<dbReference type="PANTHER" id="PTHR31435">
    <property type="entry name" value="PROTEIN NATD1"/>
    <property type="match status" value="1"/>
</dbReference>
<gene>
    <name evidence="3" type="ORF">SAMN05421738_103190</name>
</gene>
<name>A0A1I4UDN1_9FLAO</name>
<evidence type="ECO:0000259" key="1">
    <source>
        <dbReference type="PROSITE" id="PS51186"/>
    </source>
</evidence>
<dbReference type="InterPro" id="IPR031165">
    <property type="entry name" value="GNAT_YJDJ"/>
</dbReference>
<sequence>MEIKQIDDKKNGAFVAVDGDKRAGEMAYVWAGADKIIIDHTEVDEAYGGQGVGKNLLIQLVDWARKDNVKVIPLCPFAKAQFEKDPEIRDVLS</sequence>
<feature type="domain" description="N-acetyltransferase" evidence="2">
    <location>
        <begin position="6"/>
        <end position="93"/>
    </location>
</feature>
<dbReference type="STRING" id="684065.SAMN05421738_103190"/>
<dbReference type="AlphaFoldDB" id="A0A1I4UDN1"/>
<protein>
    <submittedName>
        <fullName evidence="3">Uncharacterized protein</fullName>
    </submittedName>
</protein>
<accession>A0A1I4UDN1</accession>
<dbReference type="Proteomes" id="UP000199149">
    <property type="component" value="Unassembled WGS sequence"/>
</dbReference>
<proteinExistence type="predicted"/>
<keyword evidence="4" id="KW-1185">Reference proteome</keyword>
<evidence type="ECO:0000259" key="2">
    <source>
        <dbReference type="PROSITE" id="PS51729"/>
    </source>
</evidence>
<dbReference type="Gene3D" id="3.40.630.30">
    <property type="match status" value="1"/>
</dbReference>
<dbReference type="InterPro" id="IPR045057">
    <property type="entry name" value="Gcn5-rel_NAT"/>
</dbReference>
<evidence type="ECO:0000313" key="4">
    <source>
        <dbReference type="Proteomes" id="UP000199149"/>
    </source>
</evidence>
<dbReference type="CDD" id="cd04301">
    <property type="entry name" value="NAT_SF"/>
    <property type="match status" value="1"/>
</dbReference>
<dbReference type="RefSeq" id="WP_092906820.1">
    <property type="nucleotide sequence ID" value="NZ_FOUZ01000003.1"/>
</dbReference>
<dbReference type="Pfam" id="PF14542">
    <property type="entry name" value="Acetyltransf_CG"/>
    <property type="match status" value="1"/>
</dbReference>
<reference evidence="4" key="1">
    <citation type="submission" date="2016-10" db="EMBL/GenBank/DDBJ databases">
        <authorList>
            <person name="Varghese N."/>
            <person name="Submissions S."/>
        </authorList>
    </citation>
    <scope>NUCLEOTIDE SEQUENCE [LARGE SCALE GENOMIC DNA]</scope>
    <source>
        <strain evidence="4">XJ109</strain>
    </source>
</reference>
<evidence type="ECO:0000313" key="3">
    <source>
        <dbReference type="EMBL" id="SFM86853.1"/>
    </source>
</evidence>
<feature type="domain" description="N-acetyltransferase" evidence="1">
    <location>
        <begin position="1"/>
        <end position="93"/>
    </location>
</feature>
<dbReference type="PANTHER" id="PTHR31435:SF10">
    <property type="entry name" value="BSR4717 PROTEIN"/>
    <property type="match status" value="1"/>
</dbReference>
<dbReference type="OrthoDB" id="9793389at2"/>
<dbReference type="PROSITE" id="PS51186">
    <property type="entry name" value="GNAT"/>
    <property type="match status" value="1"/>
</dbReference>
<organism evidence="3 4">
    <name type="scientific">Algoriella xinjiangensis</name>
    <dbReference type="NCBI Taxonomy" id="684065"/>
    <lineage>
        <taxon>Bacteria</taxon>
        <taxon>Pseudomonadati</taxon>
        <taxon>Bacteroidota</taxon>
        <taxon>Flavobacteriia</taxon>
        <taxon>Flavobacteriales</taxon>
        <taxon>Weeksellaceae</taxon>
        <taxon>Algoriella</taxon>
    </lineage>
</organism>
<dbReference type="SUPFAM" id="SSF55729">
    <property type="entry name" value="Acyl-CoA N-acyltransferases (Nat)"/>
    <property type="match status" value="1"/>
</dbReference>
<dbReference type="InterPro" id="IPR016181">
    <property type="entry name" value="Acyl_CoA_acyltransferase"/>
</dbReference>